<feature type="signal peptide" evidence="1">
    <location>
        <begin position="1"/>
        <end position="20"/>
    </location>
</feature>
<evidence type="ECO:0000256" key="1">
    <source>
        <dbReference type="SAM" id="SignalP"/>
    </source>
</evidence>
<keyword evidence="1" id="KW-0732">Signal</keyword>
<keyword evidence="3" id="KW-1185">Reference proteome</keyword>
<sequence>MRKQLVTLVFLFALALTANAQIHTGINATTGFPLNEFKAQNPGTAFGININMFFPHSESSPVFWGVDLNFQGMGAREVSKVANTDVNGTSVPIDFKLANRNRLFSGHFVIRAKVPTQGVQPYVEGLVGLKYFYTRTFIKEINTGNSAVSEQELTRNSSVGGESLQRSIAFSHGLGIGAQMMFSKFFGANIGLRYLWGSPAKYYTRQDIRDFDVAITANNGVGSDEYGAVINGGGIGPRKSRTDMLVLNVGLIINFQ</sequence>
<gene>
    <name evidence="2" type="ORF">M23134_03350</name>
</gene>
<reference evidence="2 3" key="1">
    <citation type="submission" date="2007-01" db="EMBL/GenBank/DDBJ databases">
        <authorList>
            <person name="Haygood M."/>
            <person name="Podell S."/>
            <person name="Anderson C."/>
            <person name="Hopkinson B."/>
            <person name="Roe K."/>
            <person name="Barbeau K."/>
            <person name="Gaasterland T."/>
            <person name="Ferriera S."/>
            <person name="Johnson J."/>
            <person name="Kravitz S."/>
            <person name="Beeson K."/>
            <person name="Sutton G."/>
            <person name="Rogers Y.-H."/>
            <person name="Friedman R."/>
            <person name="Frazier M."/>
            <person name="Venter J.C."/>
        </authorList>
    </citation>
    <scope>NUCLEOTIDE SEQUENCE [LARGE SCALE GENOMIC DNA]</scope>
    <source>
        <strain evidence="2 3">ATCC 23134</strain>
    </source>
</reference>
<comment type="caution">
    <text evidence="2">The sequence shown here is derived from an EMBL/GenBank/DDBJ whole genome shotgun (WGS) entry which is preliminary data.</text>
</comment>
<feature type="chain" id="PRO_5002642479" description="Outer membrane protein beta-barrel domain-containing protein" evidence="1">
    <location>
        <begin position="21"/>
        <end position="256"/>
    </location>
</feature>
<dbReference type="eggNOG" id="ENOG5031VJM">
    <property type="taxonomic scope" value="Bacteria"/>
</dbReference>
<dbReference type="InterPro" id="IPR011250">
    <property type="entry name" value="OMP/PagP_B-barrel"/>
</dbReference>
<accession>A1ZUZ8</accession>
<dbReference type="SUPFAM" id="SSF56925">
    <property type="entry name" value="OMPA-like"/>
    <property type="match status" value="1"/>
</dbReference>
<proteinExistence type="predicted"/>
<dbReference type="EMBL" id="AAWS01000043">
    <property type="protein sequence ID" value="EAY25776.1"/>
    <property type="molecule type" value="Genomic_DNA"/>
</dbReference>
<protein>
    <recommendedName>
        <fullName evidence="4">Outer membrane protein beta-barrel domain-containing protein</fullName>
    </recommendedName>
</protein>
<evidence type="ECO:0000313" key="2">
    <source>
        <dbReference type="EMBL" id="EAY25776.1"/>
    </source>
</evidence>
<evidence type="ECO:0008006" key="4">
    <source>
        <dbReference type="Google" id="ProtNLM"/>
    </source>
</evidence>
<evidence type="ECO:0000313" key="3">
    <source>
        <dbReference type="Proteomes" id="UP000004095"/>
    </source>
</evidence>
<dbReference type="Proteomes" id="UP000004095">
    <property type="component" value="Unassembled WGS sequence"/>
</dbReference>
<name>A1ZUZ8_MICM2</name>
<dbReference type="AlphaFoldDB" id="A1ZUZ8"/>
<dbReference type="RefSeq" id="WP_002702127.1">
    <property type="nucleotide sequence ID" value="NZ_AAWS01000043.1"/>
</dbReference>
<organism evidence="2 3">
    <name type="scientific">Microscilla marina ATCC 23134</name>
    <dbReference type="NCBI Taxonomy" id="313606"/>
    <lineage>
        <taxon>Bacteria</taxon>
        <taxon>Pseudomonadati</taxon>
        <taxon>Bacteroidota</taxon>
        <taxon>Cytophagia</taxon>
        <taxon>Cytophagales</taxon>
        <taxon>Microscillaceae</taxon>
        <taxon>Microscilla</taxon>
    </lineage>
</organism>
<dbReference type="OrthoDB" id="1492607at2"/>
<dbReference type="Gene3D" id="2.40.160.20">
    <property type="match status" value="1"/>
</dbReference>